<comment type="caution">
    <text evidence="1">The sequence shown here is derived from an EMBL/GenBank/DDBJ whole genome shotgun (WGS) entry which is preliminary data.</text>
</comment>
<dbReference type="NCBIfam" id="TIGR02453">
    <property type="entry name" value="TIGR02453 family protein"/>
    <property type="match status" value="1"/>
</dbReference>
<dbReference type="PANTHER" id="PTHR36452">
    <property type="entry name" value="CHROMOSOME 12, WHOLE GENOME SHOTGUN SEQUENCE"/>
    <property type="match status" value="1"/>
</dbReference>
<keyword evidence="2" id="KW-1185">Reference proteome</keyword>
<dbReference type="InterPro" id="IPR015996">
    <property type="entry name" value="UCP028451"/>
</dbReference>
<dbReference type="AlphaFoldDB" id="I0W727"/>
<accession>I0W727</accession>
<name>I0W727_9FLAO</name>
<proteinExistence type="predicted"/>
<dbReference type="Pfam" id="PF09365">
    <property type="entry name" value="DUF2461"/>
    <property type="match status" value="1"/>
</dbReference>
<dbReference type="RefSeq" id="WP_008240944.1">
    <property type="nucleotide sequence ID" value="NZ_AJJU01000037.1"/>
</dbReference>
<dbReference type="EMBL" id="AJJU01000037">
    <property type="protein sequence ID" value="EID72193.1"/>
    <property type="molecule type" value="Genomic_DNA"/>
</dbReference>
<dbReference type="PANTHER" id="PTHR36452:SF1">
    <property type="entry name" value="DUF2461 DOMAIN-CONTAINING PROTEIN"/>
    <property type="match status" value="1"/>
</dbReference>
<evidence type="ECO:0008006" key="3">
    <source>
        <dbReference type="Google" id="ProtNLM"/>
    </source>
</evidence>
<dbReference type="OrthoDB" id="9794241at2"/>
<dbReference type="Proteomes" id="UP000005938">
    <property type="component" value="Unassembled WGS sequence"/>
</dbReference>
<evidence type="ECO:0000313" key="2">
    <source>
        <dbReference type="Proteomes" id="UP000005938"/>
    </source>
</evidence>
<evidence type="ECO:0000313" key="1">
    <source>
        <dbReference type="EMBL" id="EID72193.1"/>
    </source>
</evidence>
<dbReference type="STRING" id="946077.W5A_11836"/>
<dbReference type="PIRSF" id="PIRSF028451">
    <property type="entry name" value="UCP028451"/>
    <property type="match status" value="1"/>
</dbReference>
<dbReference type="eggNOG" id="COG5587">
    <property type="taxonomic scope" value="Bacteria"/>
</dbReference>
<dbReference type="PATRIC" id="fig|946077.3.peg.2386"/>
<gene>
    <name evidence="1" type="ORF">W5A_11836</name>
</gene>
<sequence>MIIDVLQPTTIEFLKELRANNTKEWFEEHKKQFKNEETHTKAFFSSVLNLLRAHDDIDAMKMFRIYRDVRFSKNKQPYKNHLAVSYHRRKPHLRGGYYLHIEPGNSFIACGFWDPKPDDLLRIRKEFEMDDVYIRKILNDPDFVSTFGNLQGEEVKTAPKGFDKNHPAIDLIKKKQFYAQHSFTDEEVLSVSFLSTVDEAYKKIRPYFDYMSEVLTTDLNGVSLID</sequence>
<organism evidence="1 2">
    <name type="scientific">Imtechella halotolerans K1</name>
    <dbReference type="NCBI Taxonomy" id="946077"/>
    <lineage>
        <taxon>Bacteria</taxon>
        <taxon>Pseudomonadati</taxon>
        <taxon>Bacteroidota</taxon>
        <taxon>Flavobacteriia</taxon>
        <taxon>Flavobacteriales</taxon>
        <taxon>Flavobacteriaceae</taxon>
        <taxon>Imtechella</taxon>
    </lineage>
</organism>
<dbReference type="InterPro" id="IPR012808">
    <property type="entry name" value="CHP02453"/>
</dbReference>
<protein>
    <recommendedName>
        <fullName evidence="3">TIGR02453 family protein</fullName>
    </recommendedName>
</protein>
<reference evidence="1 2" key="1">
    <citation type="journal article" date="2012" name="J. Bacteriol.">
        <title>Genome Sequence of the Halotolerant Bacterium Imtechella halotolerans K1T.</title>
        <authorList>
            <person name="Kumar S."/>
            <person name="Vikram S."/>
            <person name="Subramanian S."/>
            <person name="Raghava G.P."/>
            <person name="Pinnaka A.K."/>
        </authorList>
    </citation>
    <scope>NUCLEOTIDE SEQUENCE [LARGE SCALE GENOMIC DNA]</scope>
    <source>
        <strain evidence="1 2">K1</strain>
    </source>
</reference>